<proteinExistence type="predicted"/>
<accession>A0ACB8DA35</accession>
<reference evidence="1" key="1">
    <citation type="submission" date="2020-05" db="EMBL/GenBank/DDBJ databases">
        <title>Large-scale comparative analyses of tick genomes elucidate their genetic diversity and vector capacities.</title>
        <authorList>
            <person name="Jia N."/>
            <person name="Wang J."/>
            <person name="Shi W."/>
            <person name="Du L."/>
            <person name="Sun Y."/>
            <person name="Zhan W."/>
            <person name="Jiang J."/>
            <person name="Wang Q."/>
            <person name="Zhang B."/>
            <person name="Ji P."/>
            <person name="Sakyi L.B."/>
            <person name="Cui X."/>
            <person name="Yuan T."/>
            <person name="Jiang B."/>
            <person name="Yang W."/>
            <person name="Lam T.T.-Y."/>
            <person name="Chang Q."/>
            <person name="Ding S."/>
            <person name="Wang X."/>
            <person name="Zhu J."/>
            <person name="Ruan X."/>
            <person name="Zhao L."/>
            <person name="Wei J."/>
            <person name="Que T."/>
            <person name="Du C."/>
            <person name="Cheng J."/>
            <person name="Dai P."/>
            <person name="Han X."/>
            <person name="Huang E."/>
            <person name="Gao Y."/>
            <person name="Liu J."/>
            <person name="Shao H."/>
            <person name="Ye R."/>
            <person name="Li L."/>
            <person name="Wei W."/>
            <person name="Wang X."/>
            <person name="Wang C."/>
            <person name="Yang T."/>
            <person name="Huo Q."/>
            <person name="Li W."/>
            <person name="Guo W."/>
            <person name="Chen H."/>
            <person name="Zhou L."/>
            <person name="Ni X."/>
            <person name="Tian J."/>
            <person name="Zhou Y."/>
            <person name="Sheng Y."/>
            <person name="Liu T."/>
            <person name="Pan Y."/>
            <person name="Xia L."/>
            <person name="Li J."/>
            <person name="Zhao F."/>
            <person name="Cao W."/>
        </authorList>
    </citation>
    <scope>NUCLEOTIDE SEQUENCE</scope>
    <source>
        <strain evidence="1">Dsil-2018</strain>
    </source>
</reference>
<sequence>MSLIRSLSIGSTGRIWKPVQTEILLSTGAALAIQEELLMNHGFSFVLFSRLSQDALENFFTTIRLRNPVPKPRTFKSALRSASLAQFLRPNANGSYAASKGEMFVGIKDKKANQSQYLSFVQRSQC</sequence>
<organism evidence="1 2">
    <name type="scientific">Dermacentor silvarum</name>
    <name type="common">Tick</name>
    <dbReference type="NCBI Taxonomy" id="543639"/>
    <lineage>
        <taxon>Eukaryota</taxon>
        <taxon>Metazoa</taxon>
        <taxon>Ecdysozoa</taxon>
        <taxon>Arthropoda</taxon>
        <taxon>Chelicerata</taxon>
        <taxon>Arachnida</taxon>
        <taxon>Acari</taxon>
        <taxon>Parasitiformes</taxon>
        <taxon>Ixodida</taxon>
        <taxon>Ixodoidea</taxon>
        <taxon>Ixodidae</taxon>
        <taxon>Rhipicephalinae</taxon>
        <taxon>Dermacentor</taxon>
    </lineage>
</organism>
<protein>
    <submittedName>
        <fullName evidence="1">Uncharacterized protein</fullName>
    </submittedName>
</protein>
<dbReference type="EMBL" id="CM023471">
    <property type="protein sequence ID" value="KAH7964860.1"/>
    <property type="molecule type" value="Genomic_DNA"/>
</dbReference>
<evidence type="ECO:0000313" key="1">
    <source>
        <dbReference type="EMBL" id="KAH7964860.1"/>
    </source>
</evidence>
<gene>
    <name evidence="1" type="ORF">HPB49_001931</name>
</gene>
<keyword evidence="2" id="KW-1185">Reference proteome</keyword>
<evidence type="ECO:0000313" key="2">
    <source>
        <dbReference type="Proteomes" id="UP000821865"/>
    </source>
</evidence>
<name>A0ACB8DA35_DERSI</name>
<comment type="caution">
    <text evidence="1">The sequence shown here is derived from an EMBL/GenBank/DDBJ whole genome shotgun (WGS) entry which is preliminary data.</text>
</comment>
<dbReference type="Proteomes" id="UP000821865">
    <property type="component" value="Chromosome 2"/>
</dbReference>